<comment type="function">
    <text evidence="1">Involved in the transposition of the insertion sequence.</text>
</comment>
<dbReference type="GO" id="GO:0015074">
    <property type="term" value="P:DNA integration"/>
    <property type="evidence" value="ECO:0007669"/>
    <property type="project" value="InterPro"/>
</dbReference>
<dbReference type="PROSITE" id="PS50994">
    <property type="entry name" value="INTEGRASE"/>
    <property type="match status" value="1"/>
</dbReference>
<reference evidence="3" key="1">
    <citation type="journal article" date="2016" name="Genome Announc.">
        <title>Draft genomes of two strains of Paenibacillus glucanolyticus with capability to degrade lignocellulose.</title>
        <authorList>
            <person name="Mathews S.L."/>
            <person name="Pawlak J."/>
            <person name="Grunden A.M."/>
        </authorList>
    </citation>
    <scope>NUCLEOTIDE SEQUENCE [LARGE SCALE GENOMIC DNA]</scope>
    <source>
        <strain evidence="3">SLM1</strain>
    </source>
</reference>
<dbReference type="Pfam" id="PF13333">
    <property type="entry name" value="rve_2"/>
    <property type="match status" value="1"/>
</dbReference>
<organism evidence="3 4">
    <name type="scientific">Paenibacillus glucanolyticus</name>
    <dbReference type="NCBI Taxonomy" id="59843"/>
    <lineage>
        <taxon>Bacteria</taxon>
        <taxon>Bacillati</taxon>
        <taxon>Bacillota</taxon>
        <taxon>Bacilli</taxon>
        <taxon>Bacillales</taxon>
        <taxon>Paenibacillaceae</taxon>
        <taxon>Paenibacillus</taxon>
    </lineage>
</organism>
<feature type="domain" description="Integrase catalytic" evidence="2">
    <location>
        <begin position="126"/>
        <end position="287"/>
    </location>
</feature>
<dbReference type="EMBL" id="LWMH01000001">
    <property type="protein sequence ID" value="KZS44857.1"/>
    <property type="molecule type" value="Genomic_DNA"/>
</dbReference>
<gene>
    <name evidence="3" type="ORF">AWU65_02400</name>
</gene>
<dbReference type="InterPro" id="IPR036397">
    <property type="entry name" value="RNaseH_sf"/>
</dbReference>
<dbReference type="PANTHER" id="PTHR46889:SF4">
    <property type="entry name" value="TRANSPOSASE INSO FOR INSERTION SEQUENCE ELEMENT IS911B-RELATED"/>
    <property type="match status" value="1"/>
</dbReference>
<evidence type="ECO:0000259" key="2">
    <source>
        <dbReference type="PROSITE" id="PS50994"/>
    </source>
</evidence>
<dbReference type="Pfam" id="PF13276">
    <property type="entry name" value="HTH_21"/>
    <property type="match status" value="1"/>
</dbReference>
<proteinExistence type="predicted"/>
<dbReference type="PANTHER" id="PTHR46889">
    <property type="entry name" value="TRANSPOSASE INSF FOR INSERTION SEQUENCE IS3B-RELATED"/>
    <property type="match status" value="1"/>
</dbReference>
<evidence type="ECO:0000313" key="4">
    <source>
        <dbReference type="Proteomes" id="UP000076796"/>
    </source>
</evidence>
<dbReference type="InterPro" id="IPR048020">
    <property type="entry name" value="Transpos_IS3"/>
</dbReference>
<dbReference type="GO" id="GO:0003676">
    <property type="term" value="F:nucleic acid binding"/>
    <property type="evidence" value="ECO:0007669"/>
    <property type="project" value="InterPro"/>
</dbReference>
<dbReference type="InterPro" id="IPR025948">
    <property type="entry name" value="HTH-like_dom"/>
</dbReference>
<evidence type="ECO:0000313" key="3">
    <source>
        <dbReference type="EMBL" id="KZS44857.1"/>
    </source>
</evidence>
<dbReference type="InterPro" id="IPR050900">
    <property type="entry name" value="Transposase_IS3/IS150/IS904"/>
</dbReference>
<comment type="caution">
    <text evidence="3">The sequence shown here is derived from an EMBL/GenBank/DDBJ whole genome shotgun (WGS) entry which is preliminary data.</text>
</comment>
<dbReference type="NCBIfam" id="NF033516">
    <property type="entry name" value="transpos_IS3"/>
    <property type="match status" value="1"/>
</dbReference>
<accession>A0A168EUW4</accession>
<dbReference type="Proteomes" id="UP000076796">
    <property type="component" value="Unassembled WGS sequence"/>
</dbReference>
<dbReference type="InterPro" id="IPR001584">
    <property type="entry name" value="Integrase_cat-core"/>
</dbReference>
<keyword evidence="4" id="KW-1185">Reference proteome</keyword>
<dbReference type="AlphaFoldDB" id="A0A168EUW4"/>
<sequence>MTSKAARFQIIEDLRVHHRLVWLLKLAAVSRSGYYKWRKSLQAAKERRQKQHELESHLLAIHRIHPYFGYLRMTVALRREGIRVNHKKVYRLMKQLGICSVIRKKRRFFGKQASVVNPNRLQRQFKADTPRTKLVTDITYIRAGEQFVYLSVIQDLYNNEIVAWHLSERNDLALVHETLDRLRQHVDLSGVILHSDQGFQYTSKPFNRKLKQLGMLGSHSRRGNCLDNACIESFFSHLKTEKIYLNKAANKAEVEQQVSEYILFYNQNRFQKKLNDRSPVEYRETAAA</sequence>
<dbReference type="InterPro" id="IPR012337">
    <property type="entry name" value="RNaseH-like_sf"/>
</dbReference>
<evidence type="ECO:0000256" key="1">
    <source>
        <dbReference type="ARBA" id="ARBA00002286"/>
    </source>
</evidence>
<dbReference type="Gene3D" id="3.30.420.10">
    <property type="entry name" value="Ribonuclease H-like superfamily/Ribonuclease H"/>
    <property type="match status" value="1"/>
</dbReference>
<dbReference type="Pfam" id="PF00665">
    <property type="entry name" value="rve"/>
    <property type="match status" value="1"/>
</dbReference>
<dbReference type="SUPFAM" id="SSF53098">
    <property type="entry name" value="Ribonuclease H-like"/>
    <property type="match status" value="1"/>
</dbReference>
<protein>
    <submittedName>
        <fullName evidence="3">Integrase</fullName>
    </submittedName>
</protein>
<name>A0A168EUW4_9BACL</name>